<evidence type="ECO:0000313" key="2">
    <source>
        <dbReference type="EMBL" id="SFU99514.1"/>
    </source>
</evidence>
<dbReference type="AlphaFoldDB" id="A0A1I7KQ62"/>
<gene>
    <name evidence="2" type="ORF">SAMN04487941_3967</name>
</gene>
<dbReference type="STRING" id="388950.GCA_001611675_04152"/>
<accession>A0A1I7KQ62</accession>
<name>A0A1I7KQ62_9BACT</name>
<protein>
    <submittedName>
        <fullName evidence="2">Uncharacterized protein</fullName>
    </submittedName>
</protein>
<organism evidence="2 3">
    <name type="scientific">Pontibacter akesuensis</name>
    <dbReference type="NCBI Taxonomy" id="388950"/>
    <lineage>
        <taxon>Bacteria</taxon>
        <taxon>Pseudomonadati</taxon>
        <taxon>Bacteroidota</taxon>
        <taxon>Cytophagia</taxon>
        <taxon>Cytophagales</taxon>
        <taxon>Hymenobacteraceae</taxon>
        <taxon>Pontibacter</taxon>
    </lineage>
</organism>
<sequence>MIKTLRLQLLTGWHLARWIRLVLGIALLVQAIATGDVLVGAFAILLFGQAVTNTGCCGPAGCSVPMTSQHTKDTTGPIK</sequence>
<dbReference type="EMBL" id="FPCA01000007">
    <property type="protein sequence ID" value="SFU99514.1"/>
    <property type="molecule type" value="Genomic_DNA"/>
</dbReference>
<dbReference type="Proteomes" id="UP000182491">
    <property type="component" value="Unassembled WGS sequence"/>
</dbReference>
<keyword evidence="1" id="KW-1133">Transmembrane helix</keyword>
<keyword evidence="1" id="KW-0812">Transmembrane</keyword>
<keyword evidence="1" id="KW-0472">Membrane</keyword>
<proteinExistence type="predicted"/>
<dbReference type="OrthoDB" id="1049592at2"/>
<dbReference type="RefSeq" id="WP_082815415.1">
    <property type="nucleotide sequence ID" value="NZ_BMXC01000008.1"/>
</dbReference>
<evidence type="ECO:0000313" key="3">
    <source>
        <dbReference type="Proteomes" id="UP000182491"/>
    </source>
</evidence>
<keyword evidence="3" id="KW-1185">Reference proteome</keyword>
<reference evidence="3" key="1">
    <citation type="submission" date="2016-10" db="EMBL/GenBank/DDBJ databases">
        <authorList>
            <person name="Varghese N."/>
        </authorList>
    </citation>
    <scope>NUCLEOTIDE SEQUENCE [LARGE SCALE GENOMIC DNA]</scope>
    <source>
        <strain evidence="3">DSM 18820</strain>
    </source>
</reference>
<evidence type="ECO:0000256" key="1">
    <source>
        <dbReference type="SAM" id="Phobius"/>
    </source>
</evidence>
<feature type="transmembrane region" description="Helical" evidence="1">
    <location>
        <begin position="21"/>
        <end position="47"/>
    </location>
</feature>